<sequence length="175" mass="20354">MESVRLRSKEEKDDGRNHEIKETIEYCDGSIPNIAYPAFWNRIEWDRSCSKQGYAYCIERDSAIVRTAPLPMAMLSSVVRASIQLEKGYQVLTFSLQSRPSISGVSSFKHLVAKLPPRVHWRQDYRDADLRDKLGRHRSPLRKNSLDRDSREQFPSHGHEYDSPRFSKKGVFLKL</sequence>
<reference evidence="2" key="1">
    <citation type="journal article" date="2022" name="Mol. Ecol. Resour.">
        <title>The genomes of chicory, endive, great burdock and yacon provide insights into Asteraceae palaeo-polyploidization history and plant inulin production.</title>
        <authorList>
            <person name="Fan W."/>
            <person name="Wang S."/>
            <person name="Wang H."/>
            <person name="Wang A."/>
            <person name="Jiang F."/>
            <person name="Liu H."/>
            <person name="Zhao H."/>
            <person name="Xu D."/>
            <person name="Zhang Y."/>
        </authorList>
    </citation>
    <scope>NUCLEOTIDE SEQUENCE [LARGE SCALE GENOMIC DNA]</scope>
    <source>
        <strain evidence="2">cv. Punajuju</strain>
    </source>
</reference>
<organism evidence="1 2">
    <name type="scientific">Cichorium intybus</name>
    <name type="common">Chicory</name>
    <dbReference type="NCBI Taxonomy" id="13427"/>
    <lineage>
        <taxon>Eukaryota</taxon>
        <taxon>Viridiplantae</taxon>
        <taxon>Streptophyta</taxon>
        <taxon>Embryophyta</taxon>
        <taxon>Tracheophyta</taxon>
        <taxon>Spermatophyta</taxon>
        <taxon>Magnoliopsida</taxon>
        <taxon>eudicotyledons</taxon>
        <taxon>Gunneridae</taxon>
        <taxon>Pentapetalae</taxon>
        <taxon>asterids</taxon>
        <taxon>campanulids</taxon>
        <taxon>Asterales</taxon>
        <taxon>Asteraceae</taxon>
        <taxon>Cichorioideae</taxon>
        <taxon>Cichorieae</taxon>
        <taxon>Cichoriinae</taxon>
        <taxon>Cichorium</taxon>
    </lineage>
</organism>
<evidence type="ECO:0000313" key="2">
    <source>
        <dbReference type="Proteomes" id="UP001055811"/>
    </source>
</evidence>
<protein>
    <submittedName>
        <fullName evidence="1">Uncharacterized protein</fullName>
    </submittedName>
</protein>
<evidence type="ECO:0000313" key="1">
    <source>
        <dbReference type="EMBL" id="KAI3709837.1"/>
    </source>
</evidence>
<keyword evidence="2" id="KW-1185">Reference proteome</keyword>
<reference evidence="1 2" key="2">
    <citation type="journal article" date="2022" name="Mol. Ecol. Resour.">
        <title>The genomes of chicory, endive, great burdock and yacon provide insights into Asteraceae paleo-polyploidization history and plant inulin production.</title>
        <authorList>
            <person name="Fan W."/>
            <person name="Wang S."/>
            <person name="Wang H."/>
            <person name="Wang A."/>
            <person name="Jiang F."/>
            <person name="Liu H."/>
            <person name="Zhao H."/>
            <person name="Xu D."/>
            <person name="Zhang Y."/>
        </authorList>
    </citation>
    <scope>NUCLEOTIDE SEQUENCE [LARGE SCALE GENOMIC DNA]</scope>
    <source>
        <strain evidence="2">cv. Punajuju</strain>
        <tissue evidence="1">Leaves</tissue>
    </source>
</reference>
<dbReference type="Proteomes" id="UP001055811">
    <property type="component" value="Linkage Group LG07"/>
</dbReference>
<gene>
    <name evidence="1" type="ORF">L2E82_39605</name>
</gene>
<proteinExistence type="predicted"/>
<accession>A0ACB9AI08</accession>
<comment type="caution">
    <text evidence="1">The sequence shown here is derived from an EMBL/GenBank/DDBJ whole genome shotgun (WGS) entry which is preliminary data.</text>
</comment>
<name>A0ACB9AI08_CICIN</name>
<dbReference type="EMBL" id="CM042015">
    <property type="protein sequence ID" value="KAI3709837.1"/>
    <property type="molecule type" value="Genomic_DNA"/>
</dbReference>